<accession>A0A0E3S4T2</accession>
<evidence type="ECO:0000313" key="3">
    <source>
        <dbReference type="Proteomes" id="UP000033072"/>
    </source>
</evidence>
<proteinExistence type="predicted"/>
<keyword evidence="1" id="KW-0472">Membrane</keyword>
<reference evidence="2 3" key="1">
    <citation type="submission" date="2014-07" db="EMBL/GenBank/DDBJ databases">
        <title>Methanogenic archaea and the global carbon cycle.</title>
        <authorList>
            <person name="Henriksen J.R."/>
            <person name="Luke J."/>
            <person name="Reinhart S."/>
            <person name="Benedict M.N."/>
            <person name="Youngblut N.D."/>
            <person name="Metcalf M.E."/>
            <person name="Whitaker R.J."/>
            <person name="Metcalf W.W."/>
        </authorList>
    </citation>
    <scope>NUCLEOTIDE SEQUENCE [LARGE SCALE GENOMIC DNA]</scope>
    <source>
        <strain evidence="2 3">Z-7289</strain>
    </source>
</reference>
<protein>
    <submittedName>
        <fullName evidence="2">Uncharacterized protein</fullName>
    </submittedName>
</protein>
<gene>
    <name evidence="2" type="ORF">MSLAZ_2000</name>
</gene>
<dbReference type="PATRIC" id="fig|1434111.4.peg.2635"/>
<dbReference type="AlphaFoldDB" id="A0A0E3S4T2"/>
<feature type="transmembrane region" description="Helical" evidence="1">
    <location>
        <begin position="15"/>
        <end position="36"/>
    </location>
</feature>
<dbReference type="Proteomes" id="UP000033072">
    <property type="component" value="Chromosome"/>
</dbReference>
<sequence length="74" mass="8303">MNILNGMGFGMYGSFWGFFLNILIILLIVGAVVVLLNRSGYQAPASNEKLVKIEKDIEDIKKTVEEIKSKLEEI</sequence>
<dbReference type="KEGG" id="mls:MSLAZ_2000"/>
<keyword evidence="3" id="KW-1185">Reference proteome</keyword>
<dbReference type="STRING" id="1434111.MSLAZ_2000"/>
<name>A0A0E3S4T2_9EURY</name>
<dbReference type="EMBL" id="CP009515">
    <property type="protein sequence ID" value="AKB75261.1"/>
    <property type="molecule type" value="Genomic_DNA"/>
</dbReference>
<organism evidence="2 3">
    <name type="scientific">Methanosarcina lacustris Z-7289</name>
    <dbReference type="NCBI Taxonomy" id="1434111"/>
    <lineage>
        <taxon>Archaea</taxon>
        <taxon>Methanobacteriati</taxon>
        <taxon>Methanobacteriota</taxon>
        <taxon>Stenosarchaea group</taxon>
        <taxon>Methanomicrobia</taxon>
        <taxon>Methanosarcinales</taxon>
        <taxon>Methanosarcinaceae</taxon>
        <taxon>Methanosarcina</taxon>
    </lineage>
</organism>
<dbReference type="HOGENOM" id="CLU_187354_1_0_2"/>
<evidence type="ECO:0000256" key="1">
    <source>
        <dbReference type="SAM" id="Phobius"/>
    </source>
</evidence>
<keyword evidence="1" id="KW-1133">Transmembrane helix</keyword>
<evidence type="ECO:0000313" key="2">
    <source>
        <dbReference type="EMBL" id="AKB75261.1"/>
    </source>
</evidence>
<keyword evidence="1" id="KW-0812">Transmembrane</keyword>